<comment type="caution">
    <text evidence="2">The sequence shown here is derived from an EMBL/GenBank/DDBJ whole genome shotgun (WGS) entry which is preliminary data.</text>
</comment>
<dbReference type="EMBL" id="JANBPU010000206">
    <property type="protein sequence ID" value="KAJ1914299.1"/>
    <property type="molecule type" value="Genomic_DNA"/>
</dbReference>
<sequence length="87" mass="8833">MKFAVALLAFAAAAIASPILDGPGPAVDVKANAHVKVGNVANVDVDHLHAQALGPDYLAKVNGKVHADALNKAVNVNADPNIKISGF</sequence>
<feature type="signal peptide" evidence="1">
    <location>
        <begin position="1"/>
        <end position="16"/>
    </location>
</feature>
<feature type="chain" id="PRO_5040726479" evidence="1">
    <location>
        <begin position="17"/>
        <end position="87"/>
    </location>
</feature>
<proteinExistence type="predicted"/>
<organism evidence="2 3">
    <name type="scientific">Mycoemilia scoparia</name>
    <dbReference type="NCBI Taxonomy" id="417184"/>
    <lineage>
        <taxon>Eukaryota</taxon>
        <taxon>Fungi</taxon>
        <taxon>Fungi incertae sedis</taxon>
        <taxon>Zoopagomycota</taxon>
        <taxon>Kickxellomycotina</taxon>
        <taxon>Kickxellomycetes</taxon>
        <taxon>Kickxellales</taxon>
        <taxon>Kickxellaceae</taxon>
        <taxon>Mycoemilia</taxon>
    </lineage>
</organism>
<dbReference type="Proteomes" id="UP001150538">
    <property type="component" value="Unassembled WGS sequence"/>
</dbReference>
<name>A0A9W8DM65_9FUNG</name>
<evidence type="ECO:0000313" key="3">
    <source>
        <dbReference type="Proteomes" id="UP001150538"/>
    </source>
</evidence>
<evidence type="ECO:0000313" key="2">
    <source>
        <dbReference type="EMBL" id="KAJ1914299.1"/>
    </source>
</evidence>
<gene>
    <name evidence="2" type="ORF">H4219_004855</name>
</gene>
<accession>A0A9W8DM65</accession>
<evidence type="ECO:0000256" key="1">
    <source>
        <dbReference type="SAM" id="SignalP"/>
    </source>
</evidence>
<dbReference type="AlphaFoldDB" id="A0A9W8DM65"/>
<keyword evidence="3" id="KW-1185">Reference proteome</keyword>
<keyword evidence="1" id="KW-0732">Signal</keyword>
<reference evidence="2" key="1">
    <citation type="submission" date="2022-07" db="EMBL/GenBank/DDBJ databases">
        <title>Phylogenomic reconstructions and comparative analyses of Kickxellomycotina fungi.</title>
        <authorList>
            <person name="Reynolds N.K."/>
            <person name="Stajich J.E."/>
            <person name="Barry K."/>
            <person name="Grigoriev I.V."/>
            <person name="Crous P."/>
            <person name="Smith M.E."/>
        </authorList>
    </citation>
    <scope>NUCLEOTIDE SEQUENCE</scope>
    <source>
        <strain evidence="2">NBRC 100468</strain>
    </source>
</reference>
<protein>
    <submittedName>
        <fullName evidence="2">Uncharacterized protein</fullName>
    </submittedName>
</protein>